<evidence type="ECO:0000313" key="7">
    <source>
        <dbReference type="Proteomes" id="UP000294257"/>
    </source>
</evidence>
<dbReference type="InterPro" id="IPR041354">
    <property type="entry name" value="4PPT_N"/>
</dbReference>
<feature type="binding site" evidence="2">
    <location>
        <position position="105"/>
    </location>
    <ligand>
        <name>CoA</name>
        <dbReference type="ChEBI" id="CHEBI:57287"/>
    </ligand>
</feature>
<accession>A0A4Q7KK32</accession>
<gene>
    <name evidence="6" type="ORF">EV193_107248</name>
</gene>
<evidence type="ECO:0000256" key="2">
    <source>
        <dbReference type="PIRSR" id="PIRSR603542-1"/>
    </source>
</evidence>
<reference evidence="6 7" key="1">
    <citation type="submission" date="2019-02" db="EMBL/GenBank/DDBJ databases">
        <title>Genomic Encyclopedia of Type Strains, Phase IV (KMG-IV): sequencing the most valuable type-strain genomes for metagenomic binning, comparative biology and taxonomic classification.</title>
        <authorList>
            <person name="Goeker M."/>
        </authorList>
    </citation>
    <scope>NUCLEOTIDE SEQUENCE [LARGE SCALE GENOMIC DNA]</scope>
    <source>
        <strain evidence="6 7">DSM 101727</strain>
    </source>
</reference>
<feature type="domain" description="4'-phosphopantetheinyl transferase" evidence="4">
    <location>
        <begin position="102"/>
        <end position="185"/>
    </location>
</feature>
<dbReference type="GO" id="GO:0009239">
    <property type="term" value="P:enterobactin biosynthetic process"/>
    <property type="evidence" value="ECO:0007669"/>
    <property type="project" value="InterPro"/>
</dbReference>
<evidence type="ECO:0000256" key="1">
    <source>
        <dbReference type="ARBA" id="ARBA00022679"/>
    </source>
</evidence>
<dbReference type="Proteomes" id="UP000294257">
    <property type="component" value="Unassembled WGS sequence"/>
</dbReference>
<keyword evidence="1 6" id="KW-0808">Transferase</keyword>
<organism evidence="6 7">
    <name type="scientific">Herbihabitans rhizosphaerae</name>
    <dbReference type="NCBI Taxonomy" id="1872711"/>
    <lineage>
        <taxon>Bacteria</taxon>
        <taxon>Bacillati</taxon>
        <taxon>Actinomycetota</taxon>
        <taxon>Actinomycetes</taxon>
        <taxon>Pseudonocardiales</taxon>
        <taxon>Pseudonocardiaceae</taxon>
        <taxon>Herbihabitans</taxon>
    </lineage>
</organism>
<proteinExistence type="predicted"/>
<evidence type="ECO:0000259" key="5">
    <source>
        <dbReference type="Pfam" id="PF17837"/>
    </source>
</evidence>
<dbReference type="Pfam" id="PF01648">
    <property type="entry name" value="ACPS"/>
    <property type="match status" value="1"/>
</dbReference>
<feature type="binding site" evidence="3">
    <location>
        <position position="105"/>
    </location>
    <ligand>
        <name>Mg(2+)</name>
        <dbReference type="ChEBI" id="CHEBI:18420"/>
    </ligand>
</feature>
<keyword evidence="3" id="KW-0479">Metal-binding</keyword>
<dbReference type="GO" id="GO:0000287">
    <property type="term" value="F:magnesium ion binding"/>
    <property type="evidence" value="ECO:0007669"/>
    <property type="project" value="InterPro"/>
</dbReference>
<dbReference type="PANTHER" id="PTHR38096">
    <property type="entry name" value="ENTEROBACTIN SYNTHASE COMPONENT D"/>
    <property type="match status" value="1"/>
</dbReference>
<feature type="binding site" evidence="3">
    <location>
        <position position="106"/>
    </location>
    <ligand>
        <name>Mg(2+)</name>
        <dbReference type="ChEBI" id="CHEBI:18420"/>
    </ligand>
</feature>
<feature type="binding site" evidence="2">
    <location>
        <begin position="83"/>
        <end position="84"/>
    </location>
    <ligand>
        <name>CoA</name>
        <dbReference type="ChEBI" id="CHEBI:57287"/>
    </ligand>
</feature>
<feature type="binding site" evidence="2">
    <location>
        <position position="154"/>
    </location>
    <ligand>
        <name>CoA</name>
        <dbReference type="ChEBI" id="CHEBI:57287"/>
    </ligand>
</feature>
<dbReference type="InterPro" id="IPR008278">
    <property type="entry name" value="4-PPantetheinyl_Trfase_dom"/>
</dbReference>
<dbReference type="GO" id="GO:0009366">
    <property type="term" value="C:enterobactin synthetase complex"/>
    <property type="evidence" value="ECO:0007669"/>
    <property type="project" value="InterPro"/>
</dbReference>
<evidence type="ECO:0000259" key="4">
    <source>
        <dbReference type="Pfam" id="PF01648"/>
    </source>
</evidence>
<dbReference type="GO" id="GO:0008897">
    <property type="term" value="F:holo-[acyl-carrier-protein] synthase activity"/>
    <property type="evidence" value="ECO:0007669"/>
    <property type="project" value="InterPro"/>
</dbReference>
<feature type="binding site" evidence="2">
    <location>
        <position position="39"/>
    </location>
    <ligand>
        <name>CoA</name>
        <dbReference type="ChEBI" id="CHEBI:57287"/>
    </ligand>
</feature>
<comment type="caution">
    <text evidence="6">The sequence shown here is derived from an EMBL/GenBank/DDBJ whole genome shotgun (WGS) entry which is preliminary data.</text>
</comment>
<comment type="cofactor">
    <cofactor evidence="3">
        <name>Mg(2+)</name>
        <dbReference type="ChEBI" id="CHEBI:18420"/>
    </cofactor>
</comment>
<evidence type="ECO:0000313" key="6">
    <source>
        <dbReference type="EMBL" id="RZS36567.1"/>
    </source>
</evidence>
<dbReference type="InterPro" id="IPR003542">
    <property type="entry name" value="Enbac_synth_compD-like"/>
</dbReference>
<dbReference type="PRINTS" id="PR01399">
    <property type="entry name" value="ENTSNTHTASED"/>
</dbReference>
<name>A0A4Q7KK32_9PSEU</name>
<dbReference type="InterPro" id="IPR037143">
    <property type="entry name" value="4-PPantetheinyl_Trfase_dom_sf"/>
</dbReference>
<feature type="binding site" evidence="2">
    <location>
        <position position="47"/>
    </location>
    <ligand>
        <name>CoA</name>
        <dbReference type="ChEBI" id="CHEBI:57287"/>
    </ligand>
</feature>
<keyword evidence="3" id="KW-0460">Magnesium</keyword>
<dbReference type="Pfam" id="PF17837">
    <property type="entry name" value="4PPT_N"/>
    <property type="match status" value="1"/>
</dbReference>
<dbReference type="RefSeq" id="WP_130346039.1">
    <property type="nucleotide sequence ID" value="NZ_SGWQ01000007.1"/>
</dbReference>
<dbReference type="OrthoDB" id="8210607at2"/>
<dbReference type="AlphaFoldDB" id="A0A4Q7KK32"/>
<evidence type="ECO:0000256" key="3">
    <source>
        <dbReference type="PIRSR" id="PIRSR603542-2"/>
    </source>
</evidence>
<feature type="binding site" evidence="2">
    <location>
        <position position="164"/>
    </location>
    <ligand>
        <name>CoA</name>
        <dbReference type="ChEBI" id="CHEBI:57287"/>
    </ligand>
</feature>
<dbReference type="PANTHER" id="PTHR38096:SF1">
    <property type="entry name" value="ENTEROBACTIN SYNTHASE COMPONENT D"/>
    <property type="match status" value="1"/>
</dbReference>
<sequence length="221" mass="23556">MIAELLPPKVASAEVFTDDPDVRLFPEEEALVAKAVAKRRDEFANARACARRALGELGYPPVPILSGPKREPLWPDGVVGAITHCAGYRAAAVARASDVTTIGVDAEPHAPLPDGVLDAVSLPAERARGRALAVAAPDTHWDRILFCAKETVYKAWFPRTKRWLGFEDADITIDGDGTFDARILIDGSTVDGGTIAGFTGRWIATDGLILTVIAEPSTVDG</sequence>
<feature type="binding site" evidence="2">
    <location>
        <position position="150"/>
    </location>
    <ligand>
        <name>CoA</name>
        <dbReference type="ChEBI" id="CHEBI:57287"/>
    </ligand>
</feature>
<feature type="domain" description="4'-phosphopantetheinyl transferase N-terminal" evidence="5">
    <location>
        <begin position="27"/>
        <end position="94"/>
    </location>
</feature>
<dbReference type="GO" id="GO:0005886">
    <property type="term" value="C:plasma membrane"/>
    <property type="evidence" value="ECO:0007669"/>
    <property type="project" value="TreeGrafter"/>
</dbReference>
<dbReference type="SUPFAM" id="SSF56214">
    <property type="entry name" value="4'-phosphopantetheinyl transferase"/>
    <property type="match status" value="1"/>
</dbReference>
<feature type="binding site" evidence="3">
    <location>
        <position position="107"/>
    </location>
    <ligand>
        <name>Mg(2+)</name>
        <dbReference type="ChEBI" id="CHEBI:18420"/>
    </ligand>
</feature>
<keyword evidence="7" id="KW-1185">Reference proteome</keyword>
<dbReference type="EMBL" id="SGWQ01000007">
    <property type="protein sequence ID" value="RZS36567.1"/>
    <property type="molecule type" value="Genomic_DNA"/>
</dbReference>
<protein>
    <submittedName>
        <fullName evidence="6">4'-phosphopantetheinyl transferase EntD</fullName>
    </submittedName>
</protein>